<evidence type="ECO:0000256" key="3">
    <source>
        <dbReference type="ARBA" id="ARBA00022448"/>
    </source>
</evidence>
<dbReference type="Proteomes" id="UP000249185">
    <property type="component" value="Unassembled WGS sequence"/>
</dbReference>
<dbReference type="PANTHER" id="PTHR30472:SF25">
    <property type="entry name" value="ABC TRANSPORTER PERMEASE PROTEIN MJ0876-RELATED"/>
    <property type="match status" value="1"/>
</dbReference>
<feature type="transmembrane region" description="Helical" evidence="8">
    <location>
        <begin position="72"/>
        <end position="92"/>
    </location>
</feature>
<proteinExistence type="inferred from homology"/>
<comment type="similarity">
    <text evidence="2">Belongs to the binding-protein-dependent transport system permease family. FecCD subfamily.</text>
</comment>
<dbReference type="GO" id="GO:0005886">
    <property type="term" value="C:plasma membrane"/>
    <property type="evidence" value="ECO:0007669"/>
    <property type="project" value="UniProtKB-SubCell"/>
</dbReference>
<evidence type="ECO:0000256" key="1">
    <source>
        <dbReference type="ARBA" id="ARBA00004651"/>
    </source>
</evidence>
<comment type="subcellular location">
    <subcellularLocation>
        <location evidence="1">Cell membrane</location>
        <topology evidence="1">Multi-pass membrane protein</topology>
    </subcellularLocation>
</comment>
<accession>A0A2W5Q9B6</accession>
<feature type="transmembrane region" description="Helical" evidence="8">
    <location>
        <begin position="326"/>
        <end position="343"/>
    </location>
</feature>
<sequence length="351" mass="35132">MAAAEIDAARVPARPRGLVFAGLILLALALFLAELALGPVRIAPGEILRALTGAADPATVAILGAIRLPRALLGLAVGTALGLAGAATQGILRNPLADPGLIGVTGGAALGAVSILVLGGPLAGGLPEAARPWLLPAAAFLGAGVVTLFVFTVARRGGVTSVATLILAGVAVNALVGAVIGMLAYVSDDRQLRDLTFWTMGSLGGAGWPLVLVALAIAFATGVALLAFARALDLFQLGERAAFHSGLDIERAKLWIGVLTALGVGAVTAAAGPIGFVGLIAPHMARAMVGHGHRAMLPAAALTGIALVLSADLAVRLAVPPAEPPIGLAMSLIGGPFFLWLLTRRMRGEGL</sequence>
<dbReference type="GO" id="GO:0022857">
    <property type="term" value="F:transmembrane transporter activity"/>
    <property type="evidence" value="ECO:0007669"/>
    <property type="project" value="InterPro"/>
</dbReference>
<keyword evidence="4" id="KW-1003">Cell membrane</keyword>
<dbReference type="SUPFAM" id="SSF81345">
    <property type="entry name" value="ABC transporter involved in vitamin B12 uptake, BtuC"/>
    <property type="match status" value="1"/>
</dbReference>
<name>A0A2W5Q9B6_RHOSU</name>
<evidence type="ECO:0000256" key="2">
    <source>
        <dbReference type="ARBA" id="ARBA00007935"/>
    </source>
</evidence>
<evidence type="ECO:0000313" key="9">
    <source>
        <dbReference type="EMBL" id="PZQ51333.1"/>
    </source>
</evidence>
<dbReference type="FunFam" id="1.10.3470.10:FF:000001">
    <property type="entry name" value="Vitamin B12 ABC transporter permease BtuC"/>
    <property type="match status" value="1"/>
</dbReference>
<dbReference type="Pfam" id="PF01032">
    <property type="entry name" value="FecCD"/>
    <property type="match status" value="1"/>
</dbReference>
<feature type="transmembrane region" description="Helical" evidence="8">
    <location>
        <begin position="18"/>
        <end position="40"/>
    </location>
</feature>
<dbReference type="GO" id="GO:0033214">
    <property type="term" value="P:siderophore-iron import into cell"/>
    <property type="evidence" value="ECO:0007669"/>
    <property type="project" value="TreeGrafter"/>
</dbReference>
<feature type="transmembrane region" description="Helical" evidence="8">
    <location>
        <begin position="206"/>
        <end position="233"/>
    </location>
</feature>
<dbReference type="InterPro" id="IPR000522">
    <property type="entry name" value="ABC_transptr_permease_BtuC"/>
</dbReference>
<protein>
    <submittedName>
        <fullName evidence="9">ABC transporter permease</fullName>
    </submittedName>
</protein>
<dbReference type="CDD" id="cd06550">
    <property type="entry name" value="TM_ABC_iron-siderophores_like"/>
    <property type="match status" value="1"/>
</dbReference>
<feature type="transmembrane region" description="Helical" evidence="8">
    <location>
        <begin position="47"/>
        <end position="66"/>
    </location>
</feature>
<reference evidence="9 10" key="1">
    <citation type="submission" date="2017-08" db="EMBL/GenBank/DDBJ databases">
        <title>Infants hospitalized years apart are colonized by the same room-sourced microbial strains.</title>
        <authorList>
            <person name="Brooks B."/>
            <person name="Olm M.R."/>
            <person name="Firek B.A."/>
            <person name="Baker R."/>
            <person name="Thomas B.C."/>
            <person name="Morowitz M.J."/>
            <person name="Banfield J.F."/>
        </authorList>
    </citation>
    <scope>NUCLEOTIDE SEQUENCE [LARGE SCALE GENOMIC DNA]</scope>
    <source>
        <strain evidence="9">S2_005_002_R2_34</strain>
    </source>
</reference>
<feature type="transmembrane region" description="Helical" evidence="8">
    <location>
        <begin position="296"/>
        <end position="319"/>
    </location>
</feature>
<feature type="transmembrane region" description="Helical" evidence="8">
    <location>
        <begin position="165"/>
        <end position="186"/>
    </location>
</feature>
<organism evidence="9 10">
    <name type="scientific">Rhodovulum sulfidophilum</name>
    <name type="common">Rhodobacter sulfidophilus</name>
    <dbReference type="NCBI Taxonomy" id="35806"/>
    <lineage>
        <taxon>Bacteria</taxon>
        <taxon>Pseudomonadati</taxon>
        <taxon>Pseudomonadota</taxon>
        <taxon>Alphaproteobacteria</taxon>
        <taxon>Rhodobacterales</taxon>
        <taxon>Paracoccaceae</taxon>
        <taxon>Rhodovulum</taxon>
    </lineage>
</organism>
<dbReference type="AlphaFoldDB" id="A0A2W5Q9B6"/>
<comment type="caution">
    <text evidence="9">The sequence shown here is derived from an EMBL/GenBank/DDBJ whole genome shotgun (WGS) entry which is preliminary data.</text>
</comment>
<evidence type="ECO:0000313" key="10">
    <source>
        <dbReference type="Proteomes" id="UP000249185"/>
    </source>
</evidence>
<evidence type="ECO:0000256" key="6">
    <source>
        <dbReference type="ARBA" id="ARBA00022989"/>
    </source>
</evidence>
<evidence type="ECO:0000256" key="8">
    <source>
        <dbReference type="SAM" id="Phobius"/>
    </source>
</evidence>
<evidence type="ECO:0000256" key="7">
    <source>
        <dbReference type="ARBA" id="ARBA00023136"/>
    </source>
</evidence>
<keyword evidence="5 8" id="KW-0812">Transmembrane</keyword>
<dbReference type="InterPro" id="IPR037294">
    <property type="entry name" value="ABC_BtuC-like"/>
</dbReference>
<keyword evidence="7 8" id="KW-0472">Membrane</keyword>
<evidence type="ECO:0000256" key="4">
    <source>
        <dbReference type="ARBA" id="ARBA00022475"/>
    </source>
</evidence>
<feature type="transmembrane region" description="Helical" evidence="8">
    <location>
        <begin position="133"/>
        <end position="153"/>
    </location>
</feature>
<gene>
    <name evidence="9" type="ORF">DI556_03965</name>
</gene>
<feature type="transmembrane region" description="Helical" evidence="8">
    <location>
        <begin position="99"/>
        <end position="121"/>
    </location>
</feature>
<dbReference type="EMBL" id="QFPW01000002">
    <property type="protein sequence ID" value="PZQ51333.1"/>
    <property type="molecule type" value="Genomic_DNA"/>
</dbReference>
<dbReference type="PANTHER" id="PTHR30472">
    <property type="entry name" value="FERRIC ENTEROBACTIN TRANSPORT SYSTEM PERMEASE PROTEIN"/>
    <property type="match status" value="1"/>
</dbReference>
<dbReference type="Gene3D" id="1.10.3470.10">
    <property type="entry name" value="ABC transporter involved in vitamin B12 uptake, BtuC"/>
    <property type="match status" value="1"/>
</dbReference>
<evidence type="ECO:0000256" key="5">
    <source>
        <dbReference type="ARBA" id="ARBA00022692"/>
    </source>
</evidence>
<feature type="transmembrane region" description="Helical" evidence="8">
    <location>
        <begin position="254"/>
        <end position="276"/>
    </location>
</feature>
<keyword evidence="3" id="KW-0813">Transport</keyword>
<keyword evidence="6 8" id="KW-1133">Transmembrane helix</keyword>